<dbReference type="EMBL" id="BMDG01000011">
    <property type="protein sequence ID" value="GGI10282.1"/>
    <property type="molecule type" value="Genomic_DNA"/>
</dbReference>
<evidence type="ECO:0000313" key="2">
    <source>
        <dbReference type="Proteomes" id="UP000632535"/>
    </source>
</evidence>
<protein>
    <submittedName>
        <fullName evidence="1">Uncharacterized protein</fullName>
    </submittedName>
</protein>
<accession>A0ABQ2BA47</accession>
<reference evidence="2" key="1">
    <citation type="journal article" date="2019" name="Int. J. Syst. Evol. Microbiol.">
        <title>The Global Catalogue of Microorganisms (GCM) 10K type strain sequencing project: providing services to taxonomists for standard genome sequencing and annotation.</title>
        <authorList>
            <consortium name="The Broad Institute Genomics Platform"/>
            <consortium name="The Broad Institute Genome Sequencing Center for Infectious Disease"/>
            <person name="Wu L."/>
            <person name="Ma J."/>
        </authorList>
    </citation>
    <scope>NUCLEOTIDE SEQUENCE [LARGE SCALE GENOMIC DNA]</scope>
    <source>
        <strain evidence="2">CCM 8653</strain>
    </source>
</reference>
<name>A0ABQ2BA47_9MICO</name>
<evidence type="ECO:0000313" key="1">
    <source>
        <dbReference type="EMBL" id="GGI10282.1"/>
    </source>
</evidence>
<sequence>MPPGEWVNESYMAAMSFSLARSVLQEPHRWPPDIVQMASDLLTVRLAKRTRPLLELATAAHWFDE</sequence>
<dbReference type="Proteomes" id="UP000632535">
    <property type="component" value="Unassembled WGS sequence"/>
</dbReference>
<organism evidence="1 2">
    <name type="scientific">Isoptericola cucumis</name>
    <dbReference type="NCBI Taxonomy" id="1776856"/>
    <lineage>
        <taxon>Bacteria</taxon>
        <taxon>Bacillati</taxon>
        <taxon>Actinomycetota</taxon>
        <taxon>Actinomycetes</taxon>
        <taxon>Micrococcales</taxon>
        <taxon>Promicromonosporaceae</taxon>
        <taxon>Isoptericola</taxon>
    </lineage>
</organism>
<keyword evidence="2" id="KW-1185">Reference proteome</keyword>
<comment type="caution">
    <text evidence="1">The sequence shown here is derived from an EMBL/GenBank/DDBJ whole genome shotgun (WGS) entry which is preliminary data.</text>
</comment>
<proteinExistence type="predicted"/>
<gene>
    <name evidence="1" type="ORF">GCM10007368_30460</name>
</gene>